<reference evidence="2" key="2">
    <citation type="submission" date="2017-02" db="EMBL/GenBank/DDBJ databases">
        <title>Sunflower complete genome.</title>
        <authorList>
            <person name="Langlade N."/>
            <person name="Munos S."/>
        </authorList>
    </citation>
    <scope>NUCLEOTIDE SEQUENCE [LARGE SCALE GENOMIC DNA]</scope>
    <source>
        <tissue evidence="2">Leaves</tissue>
    </source>
</reference>
<dbReference type="EMBL" id="CM007896">
    <property type="protein sequence ID" value="OTG21422.1"/>
    <property type="molecule type" value="Genomic_DNA"/>
</dbReference>
<protein>
    <submittedName>
        <fullName evidence="2">Uncharacterized protein</fullName>
    </submittedName>
</protein>
<accession>A0A251UF68</accession>
<proteinExistence type="predicted"/>
<organism evidence="2 3">
    <name type="scientific">Helianthus annuus</name>
    <name type="common">Common sunflower</name>
    <dbReference type="NCBI Taxonomy" id="4232"/>
    <lineage>
        <taxon>Eukaryota</taxon>
        <taxon>Viridiplantae</taxon>
        <taxon>Streptophyta</taxon>
        <taxon>Embryophyta</taxon>
        <taxon>Tracheophyta</taxon>
        <taxon>Spermatophyta</taxon>
        <taxon>Magnoliopsida</taxon>
        <taxon>eudicotyledons</taxon>
        <taxon>Gunneridae</taxon>
        <taxon>Pentapetalae</taxon>
        <taxon>asterids</taxon>
        <taxon>campanulids</taxon>
        <taxon>Asterales</taxon>
        <taxon>Asteraceae</taxon>
        <taxon>Asteroideae</taxon>
        <taxon>Heliantheae alliance</taxon>
        <taxon>Heliantheae</taxon>
        <taxon>Helianthus</taxon>
    </lineage>
</organism>
<dbReference type="Proteomes" id="UP000215914">
    <property type="component" value="Chromosome 7"/>
</dbReference>
<evidence type="ECO:0000313" key="1">
    <source>
        <dbReference type="EMBL" id="KAF5800236.1"/>
    </source>
</evidence>
<reference evidence="1" key="3">
    <citation type="submission" date="2020-06" db="EMBL/GenBank/DDBJ databases">
        <title>Helianthus annuus Genome sequencing and assembly Release 2.</title>
        <authorList>
            <person name="Gouzy J."/>
            <person name="Langlade N."/>
            <person name="Munos S."/>
        </authorList>
    </citation>
    <scope>NUCLEOTIDE SEQUENCE</scope>
    <source>
        <tissue evidence="1">Leaves</tissue>
    </source>
</reference>
<evidence type="ECO:0000313" key="3">
    <source>
        <dbReference type="Proteomes" id="UP000215914"/>
    </source>
</evidence>
<evidence type="ECO:0000313" key="2">
    <source>
        <dbReference type="EMBL" id="OTG21422.1"/>
    </source>
</evidence>
<dbReference type="EMBL" id="MNCJ02000322">
    <property type="protein sequence ID" value="KAF5800236.1"/>
    <property type="molecule type" value="Genomic_DNA"/>
</dbReference>
<sequence>MGFPIFGSGRNCLIVLFSGSGNRSNAGHLHHPDIRPHPHTPKPRPIDPFFCLSISMMKQSAADVMFIAGDVMFIAGRSDVYQAVFPASHSIQPPTLLLPILHIHNSKPR</sequence>
<dbReference type="AlphaFoldDB" id="A0A251UF68"/>
<gene>
    <name evidence="2" type="ORF">HannXRQ_Chr07g0204001</name>
    <name evidence="1" type="ORF">HanXRQr2_Chr07g0313701</name>
</gene>
<dbReference type="InParanoid" id="A0A251UF68"/>
<reference evidence="1 3" key="1">
    <citation type="journal article" date="2017" name="Nature">
        <title>The sunflower genome provides insights into oil metabolism, flowering and Asterid evolution.</title>
        <authorList>
            <person name="Badouin H."/>
            <person name="Gouzy J."/>
            <person name="Grassa C.J."/>
            <person name="Murat F."/>
            <person name="Staton S.E."/>
            <person name="Cottret L."/>
            <person name="Lelandais-Briere C."/>
            <person name="Owens G.L."/>
            <person name="Carrere S."/>
            <person name="Mayjonade B."/>
            <person name="Legrand L."/>
            <person name="Gill N."/>
            <person name="Kane N.C."/>
            <person name="Bowers J.E."/>
            <person name="Hubner S."/>
            <person name="Bellec A."/>
            <person name="Berard A."/>
            <person name="Berges H."/>
            <person name="Blanchet N."/>
            <person name="Boniface M.C."/>
            <person name="Brunel D."/>
            <person name="Catrice O."/>
            <person name="Chaidir N."/>
            <person name="Claudel C."/>
            <person name="Donnadieu C."/>
            <person name="Faraut T."/>
            <person name="Fievet G."/>
            <person name="Helmstetter N."/>
            <person name="King M."/>
            <person name="Knapp S.J."/>
            <person name="Lai Z."/>
            <person name="Le Paslier M.C."/>
            <person name="Lippi Y."/>
            <person name="Lorenzon L."/>
            <person name="Mandel J.R."/>
            <person name="Marage G."/>
            <person name="Marchand G."/>
            <person name="Marquand E."/>
            <person name="Bret-Mestries E."/>
            <person name="Morien E."/>
            <person name="Nambeesan S."/>
            <person name="Nguyen T."/>
            <person name="Pegot-Espagnet P."/>
            <person name="Pouilly N."/>
            <person name="Raftis F."/>
            <person name="Sallet E."/>
            <person name="Schiex T."/>
            <person name="Thomas J."/>
            <person name="Vandecasteele C."/>
            <person name="Vares D."/>
            <person name="Vear F."/>
            <person name="Vautrin S."/>
            <person name="Crespi M."/>
            <person name="Mangin B."/>
            <person name="Burke J.M."/>
            <person name="Salse J."/>
            <person name="Munos S."/>
            <person name="Vincourt P."/>
            <person name="Rieseberg L.H."/>
            <person name="Langlade N.B."/>
        </authorList>
    </citation>
    <scope>NUCLEOTIDE SEQUENCE [LARGE SCALE GENOMIC DNA]</scope>
    <source>
        <strain evidence="3">cv. SF193</strain>
        <tissue evidence="1">Leaves</tissue>
    </source>
</reference>
<dbReference type="Gramene" id="mRNA:HanXRQr2_Chr07g0313701">
    <property type="protein sequence ID" value="CDS:HanXRQr2_Chr07g0313701.1"/>
    <property type="gene ID" value="HanXRQr2_Chr07g0313701"/>
</dbReference>
<name>A0A251UF68_HELAN</name>
<keyword evidence="3" id="KW-1185">Reference proteome</keyword>